<evidence type="ECO:0000256" key="1">
    <source>
        <dbReference type="ARBA" id="ARBA00004447"/>
    </source>
</evidence>
<feature type="domain" description="Fucosyltransferase N-terminal" evidence="3">
    <location>
        <begin position="52"/>
        <end position="144"/>
    </location>
</feature>
<dbReference type="PANTHER" id="PTHR48438">
    <property type="entry name" value="ALPHA-(1,3)-FUCOSYLTRANSFERASE C-RELATED"/>
    <property type="match status" value="1"/>
</dbReference>
<reference evidence="5" key="1">
    <citation type="submission" date="2022-11" db="UniProtKB">
        <authorList>
            <consortium name="WormBaseParasite"/>
        </authorList>
    </citation>
    <scope>IDENTIFICATION</scope>
</reference>
<dbReference type="Pfam" id="PF17039">
    <property type="entry name" value="Glyco_tran_10_N"/>
    <property type="match status" value="1"/>
</dbReference>
<accession>A0A915B3Q4</accession>
<evidence type="ECO:0000313" key="5">
    <source>
        <dbReference type="WBParaSite" id="PgR026_g012_t05"/>
    </source>
</evidence>
<comment type="subcellular location">
    <subcellularLocation>
        <location evidence="1">Golgi apparatus</location>
        <location evidence="1">Golgi stack membrane</location>
        <topology evidence="1">Single-pass type II membrane protein</topology>
    </subcellularLocation>
</comment>
<sequence length="144" mass="16747">MIDISVEIRIFMRSVHLPKETSQIAHHTNLPTASESRFNFDNQSTLQLITDRSKLILAWNPFFSYDLAKVFTERGLKNCKYRCTATNNRSQLAAAEVVVFHIRNTSPKDLPHSRSRHQLFAFFLQESPYHTGGVLNYLPRDYFN</sequence>
<protein>
    <submittedName>
        <fullName evidence="5">Fucosyltransferase</fullName>
    </submittedName>
</protein>
<dbReference type="Proteomes" id="UP000887569">
    <property type="component" value="Unplaced"/>
</dbReference>
<proteinExistence type="predicted"/>
<dbReference type="WBParaSite" id="PgR026_g012_t05">
    <property type="protein sequence ID" value="PgR026_g012_t05"/>
    <property type="gene ID" value="PgR026_g012"/>
</dbReference>
<organism evidence="4 5">
    <name type="scientific">Parascaris univalens</name>
    <name type="common">Nematode worm</name>
    <dbReference type="NCBI Taxonomy" id="6257"/>
    <lineage>
        <taxon>Eukaryota</taxon>
        <taxon>Metazoa</taxon>
        <taxon>Ecdysozoa</taxon>
        <taxon>Nematoda</taxon>
        <taxon>Chromadorea</taxon>
        <taxon>Rhabditida</taxon>
        <taxon>Spirurina</taxon>
        <taxon>Ascaridomorpha</taxon>
        <taxon>Ascaridoidea</taxon>
        <taxon>Ascarididae</taxon>
        <taxon>Parascaris</taxon>
    </lineage>
</organism>
<keyword evidence="2" id="KW-0333">Golgi apparatus</keyword>
<dbReference type="PANTHER" id="PTHR48438:SF1">
    <property type="entry name" value="ALPHA-(1,3)-FUCOSYLTRANSFERASE C-RELATED"/>
    <property type="match status" value="1"/>
</dbReference>
<evidence type="ECO:0000259" key="3">
    <source>
        <dbReference type="Pfam" id="PF17039"/>
    </source>
</evidence>
<dbReference type="SUPFAM" id="SSF53756">
    <property type="entry name" value="UDP-Glycosyltransferase/glycogen phosphorylase"/>
    <property type="match status" value="1"/>
</dbReference>
<dbReference type="InterPro" id="IPR001503">
    <property type="entry name" value="Glyco_trans_10"/>
</dbReference>
<dbReference type="AlphaFoldDB" id="A0A915B3Q4"/>
<name>A0A915B3Q4_PARUN</name>
<evidence type="ECO:0000256" key="2">
    <source>
        <dbReference type="ARBA" id="ARBA00023034"/>
    </source>
</evidence>
<keyword evidence="4" id="KW-1185">Reference proteome</keyword>
<dbReference type="GO" id="GO:0008417">
    <property type="term" value="F:fucosyltransferase activity"/>
    <property type="evidence" value="ECO:0007669"/>
    <property type="project" value="InterPro"/>
</dbReference>
<evidence type="ECO:0000313" key="4">
    <source>
        <dbReference type="Proteomes" id="UP000887569"/>
    </source>
</evidence>
<dbReference type="GO" id="GO:0032580">
    <property type="term" value="C:Golgi cisterna membrane"/>
    <property type="evidence" value="ECO:0007669"/>
    <property type="project" value="UniProtKB-SubCell"/>
</dbReference>
<dbReference type="InterPro" id="IPR031481">
    <property type="entry name" value="Glyco_tran_10_N"/>
</dbReference>